<dbReference type="GO" id="GO:0005829">
    <property type="term" value="C:cytosol"/>
    <property type="evidence" value="ECO:0007669"/>
    <property type="project" value="TreeGrafter"/>
</dbReference>
<dbReference type="CDD" id="cd11364">
    <property type="entry name" value="RNase_PH_PNPase_2"/>
    <property type="match status" value="1"/>
</dbReference>
<comment type="catalytic activity">
    <reaction evidence="8">
        <text>RNA(n+1) + phosphate = RNA(n) + a ribonucleoside 5'-diphosphate</text>
        <dbReference type="Rhea" id="RHEA:22096"/>
        <dbReference type="Rhea" id="RHEA-COMP:14527"/>
        <dbReference type="Rhea" id="RHEA-COMP:17342"/>
        <dbReference type="ChEBI" id="CHEBI:43474"/>
        <dbReference type="ChEBI" id="CHEBI:57930"/>
        <dbReference type="ChEBI" id="CHEBI:140395"/>
        <dbReference type="EC" id="2.7.7.8"/>
    </reaction>
</comment>
<dbReference type="NCBIfam" id="NF008805">
    <property type="entry name" value="PRK11824.1"/>
    <property type="match status" value="1"/>
</dbReference>
<evidence type="ECO:0000256" key="3">
    <source>
        <dbReference type="ARBA" id="ARBA00022679"/>
    </source>
</evidence>
<dbReference type="InterPro" id="IPR004087">
    <property type="entry name" value="KH_dom"/>
</dbReference>
<keyword evidence="6 8" id="KW-0460">Magnesium</keyword>
<dbReference type="PROSITE" id="PS50126">
    <property type="entry name" value="S1"/>
    <property type="match status" value="1"/>
</dbReference>
<dbReference type="PANTHER" id="PTHR11252">
    <property type="entry name" value="POLYRIBONUCLEOTIDE NUCLEOTIDYLTRANSFERASE"/>
    <property type="match status" value="1"/>
</dbReference>
<dbReference type="Proteomes" id="UP000245533">
    <property type="component" value="Unassembled WGS sequence"/>
</dbReference>
<dbReference type="InterPro" id="IPR036612">
    <property type="entry name" value="KH_dom_type_1_sf"/>
</dbReference>
<dbReference type="PANTHER" id="PTHR11252:SF0">
    <property type="entry name" value="POLYRIBONUCLEOTIDE NUCLEOTIDYLTRANSFERASE 1, MITOCHONDRIAL"/>
    <property type="match status" value="1"/>
</dbReference>
<dbReference type="FunFam" id="2.40.50.140:FF:000189">
    <property type="entry name" value="Polyribonucleotide nucleotidyltransferase, putative"/>
    <property type="match status" value="1"/>
</dbReference>
<dbReference type="SUPFAM" id="SSF46915">
    <property type="entry name" value="Polynucleotide phosphorylase/guanosine pentaphosphate synthase (PNPase/GPSI), domain 3"/>
    <property type="match status" value="1"/>
</dbReference>
<organism evidence="10 11">
    <name type="scientific">Rhodohalobacter mucosus</name>
    <dbReference type="NCBI Taxonomy" id="2079485"/>
    <lineage>
        <taxon>Bacteria</taxon>
        <taxon>Pseudomonadati</taxon>
        <taxon>Balneolota</taxon>
        <taxon>Balneolia</taxon>
        <taxon>Balneolales</taxon>
        <taxon>Balneolaceae</taxon>
        <taxon>Rhodohalobacter</taxon>
    </lineage>
</organism>
<dbReference type="Gene3D" id="3.30.1370.10">
    <property type="entry name" value="K Homology domain, type 1"/>
    <property type="match status" value="1"/>
</dbReference>
<dbReference type="FunFam" id="3.30.230.70:FF:000001">
    <property type="entry name" value="Polyribonucleotide nucleotidyltransferase"/>
    <property type="match status" value="1"/>
</dbReference>
<dbReference type="CDD" id="cd04472">
    <property type="entry name" value="S1_PNPase"/>
    <property type="match status" value="1"/>
</dbReference>
<dbReference type="HAMAP" id="MF_01595">
    <property type="entry name" value="PNPase"/>
    <property type="match status" value="1"/>
</dbReference>
<protein>
    <recommendedName>
        <fullName evidence="8">Polyribonucleotide nucleotidyltransferase</fullName>
        <ecNumber evidence="8">2.7.7.8</ecNumber>
    </recommendedName>
    <alternativeName>
        <fullName evidence="8">Polynucleotide phosphorylase</fullName>
        <shortName evidence="8">PNPase</shortName>
    </alternativeName>
</protein>
<name>A0A316TQA8_9BACT</name>
<evidence type="ECO:0000259" key="9">
    <source>
        <dbReference type="PROSITE" id="PS50126"/>
    </source>
</evidence>
<feature type="domain" description="S1 motif" evidence="9">
    <location>
        <begin position="628"/>
        <end position="696"/>
    </location>
</feature>
<evidence type="ECO:0000256" key="6">
    <source>
        <dbReference type="ARBA" id="ARBA00022842"/>
    </source>
</evidence>
<dbReference type="InterPro" id="IPR003029">
    <property type="entry name" value="S1_domain"/>
</dbReference>
<dbReference type="FunFam" id="3.30.1370.10:FF:000001">
    <property type="entry name" value="Polyribonucleotide nucleotidyltransferase"/>
    <property type="match status" value="1"/>
</dbReference>
<dbReference type="InterPro" id="IPR004088">
    <property type="entry name" value="KH_dom_type_1"/>
</dbReference>
<accession>A0A316TQA8</accession>
<dbReference type="EMBL" id="QGGB01000006">
    <property type="protein sequence ID" value="PWN06580.1"/>
    <property type="molecule type" value="Genomic_DNA"/>
</dbReference>
<dbReference type="SUPFAM" id="SSF50249">
    <property type="entry name" value="Nucleic acid-binding proteins"/>
    <property type="match status" value="1"/>
</dbReference>
<dbReference type="CDD" id="cd11363">
    <property type="entry name" value="RNase_PH_PNPase_1"/>
    <property type="match status" value="1"/>
</dbReference>
<dbReference type="InterPro" id="IPR015848">
    <property type="entry name" value="PNPase_PH_RNA-bd_bac/org-type"/>
</dbReference>
<dbReference type="GO" id="GO:0004654">
    <property type="term" value="F:polyribonucleotide nucleotidyltransferase activity"/>
    <property type="evidence" value="ECO:0007669"/>
    <property type="project" value="UniProtKB-UniRule"/>
</dbReference>
<dbReference type="RefSeq" id="WP_109646695.1">
    <property type="nucleotide sequence ID" value="NZ_QGGB01000006.1"/>
</dbReference>
<evidence type="ECO:0000313" key="11">
    <source>
        <dbReference type="Proteomes" id="UP000245533"/>
    </source>
</evidence>
<dbReference type="FunFam" id="3.30.230.70:FF:000002">
    <property type="entry name" value="Polyribonucleotide nucleotidyltransferase"/>
    <property type="match status" value="1"/>
</dbReference>
<comment type="caution">
    <text evidence="10">The sequence shown here is derived from an EMBL/GenBank/DDBJ whole genome shotgun (WGS) entry which is preliminary data.</text>
</comment>
<feature type="binding site" evidence="8">
    <location>
        <position position="494"/>
    </location>
    <ligand>
        <name>Mg(2+)</name>
        <dbReference type="ChEBI" id="CHEBI:18420"/>
    </ligand>
</feature>
<evidence type="ECO:0000256" key="1">
    <source>
        <dbReference type="ARBA" id="ARBA00007404"/>
    </source>
</evidence>
<dbReference type="Gene3D" id="2.40.50.140">
    <property type="entry name" value="Nucleic acid-binding proteins"/>
    <property type="match status" value="1"/>
</dbReference>
<dbReference type="SMART" id="SM00316">
    <property type="entry name" value="S1"/>
    <property type="match status" value="1"/>
</dbReference>
<keyword evidence="11" id="KW-1185">Reference proteome</keyword>
<dbReference type="GO" id="GO:0006396">
    <property type="term" value="P:RNA processing"/>
    <property type="evidence" value="ECO:0007669"/>
    <property type="project" value="InterPro"/>
</dbReference>
<comment type="cofactor">
    <cofactor evidence="8">
        <name>Mg(2+)</name>
        <dbReference type="ChEBI" id="CHEBI:18420"/>
    </cofactor>
</comment>
<dbReference type="Pfam" id="PF00575">
    <property type="entry name" value="S1"/>
    <property type="match status" value="1"/>
</dbReference>
<dbReference type="SUPFAM" id="SSF54791">
    <property type="entry name" value="Eukaryotic type KH-domain (KH-domain type I)"/>
    <property type="match status" value="1"/>
</dbReference>
<dbReference type="InterPro" id="IPR015847">
    <property type="entry name" value="ExoRNase_PH_dom2"/>
</dbReference>
<dbReference type="PROSITE" id="PS50084">
    <property type="entry name" value="KH_TYPE_1"/>
    <property type="match status" value="1"/>
</dbReference>
<keyword evidence="5 8" id="KW-0479">Metal-binding</keyword>
<reference evidence="10 11" key="1">
    <citation type="submission" date="2018-05" db="EMBL/GenBank/DDBJ databases">
        <title>Rhodohalobacter halophilus gen. nov., sp. nov., a moderately halophilic member of the family Balneolaceae.</title>
        <authorList>
            <person name="Liu Z.-W."/>
        </authorList>
    </citation>
    <scope>NUCLEOTIDE SEQUENCE [LARGE SCALE GENOMIC DNA]</scope>
    <source>
        <strain evidence="10 11">8A47</strain>
    </source>
</reference>
<comment type="subcellular location">
    <subcellularLocation>
        <location evidence="8">Cytoplasm</location>
    </subcellularLocation>
</comment>
<evidence type="ECO:0000256" key="4">
    <source>
        <dbReference type="ARBA" id="ARBA00022695"/>
    </source>
</evidence>
<evidence type="ECO:0000256" key="7">
    <source>
        <dbReference type="ARBA" id="ARBA00022884"/>
    </source>
</evidence>
<dbReference type="SMART" id="SM00322">
    <property type="entry name" value="KH"/>
    <property type="match status" value="1"/>
</dbReference>
<proteinExistence type="inferred from homology"/>
<dbReference type="InterPro" id="IPR012162">
    <property type="entry name" value="PNPase"/>
</dbReference>
<dbReference type="InterPro" id="IPR020568">
    <property type="entry name" value="Ribosomal_Su5_D2-typ_SF"/>
</dbReference>
<dbReference type="AlphaFoldDB" id="A0A316TQA8"/>
<dbReference type="Pfam" id="PF01138">
    <property type="entry name" value="RNase_PH"/>
    <property type="match status" value="2"/>
</dbReference>
<dbReference type="Pfam" id="PF00013">
    <property type="entry name" value="KH_1"/>
    <property type="match status" value="1"/>
</dbReference>
<dbReference type="InterPro" id="IPR001247">
    <property type="entry name" value="ExoRNase_PH_dom1"/>
</dbReference>
<dbReference type="NCBIfam" id="TIGR03591">
    <property type="entry name" value="polynuc_phos"/>
    <property type="match status" value="1"/>
</dbReference>
<dbReference type="Pfam" id="PF03725">
    <property type="entry name" value="RNase_PH_C"/>
    <property type="match status" value="1"/>
</dbReference>
<keyword evidence="2 8" id="KW-0963">Cytoplasm</keyword>
<evidence type="ECO:0000313" key="10">
    <source>
        <dbReference type="EMBL" id="PWN06580.1"/>
    </source>
</evidence>
<dbReference type="SUPFAM" id="SSF54211">
    <property type="entry name" value="Ribosomal protein S5 domain 2-like"/>
    <property type="match status" value="2"/>
</dbReference>
<evidence type="ECO:0000256" key="8">
    <source>
        <dbReference type="HAMAP-Rule" id="MF_01595"/>
    </source>
</evidence>
<feature type="binding site" evidence="8">
    <location>
        <position position="488"/>
    </location>
    <ligand>
        <name>Mg(2+)</name>
        <dbReference type="ChEBI" id="CHEBI:18420"/>
    </ligand>
</feature>
<dbReference type="GO" id="GO:0003723">
    <property type="term" value="F:RNA binding"/>
    <property type="evidence" value="ECO:0007669"/>
    <property type="project" value="UniProtKB-UniRule"/>
</dbReference>
<evidence type="ECO:0000256" key="2">
    <source>
        <dbReference type="ARBA" id="ARBA00022490"/>
    </source>
</evidence>
<dbReference type="EC" id="2.7.7.8" evidence="8"/>
<dbReference type="PIRSF" id="PIRSF005499">
    <property type="entry name" value="PNPase"/>
    <property type="match status" value="1"/>
</dbReference>
<dbReference type="GO" id="GO:0006402">
    <property type="term" value="P:mRNA catabolic process"/>
    <property type="evidence" value="ECO:0007669"/>
    <property type="project" value="UniProtKB-UniRule"/>
</dbReference>
<sequence>MKEDFKSVEFAPGKTISVETGRLAKLADGAVMVRMGDTMVLCTVVSAKEAKPGQDFFPLVVDLRESFTAAGKFPGGFLKREGRPSDNETLSSRLIDRSLRPLFPDGYYNDTQVICQVFSSDGQNEADVLGAFGASAAIHISDIPYAGPMSQVRVGRIDGEFIINPTIDELKESDMDMIVAGTASSVIMIEGEMSEISEKEMLEAIKTGHKSIVKLCEFQEELRKEFGVEKREFEPAEPHTELENRVADLVGDRLRDIVGMGLSKYEFSGKLKELKTEIKESITAEEQYEDAGGEISDIFGNLVKKTVRNMILEDKKRIDGRNPEDIRDIWTQVGYLPRAHGSAIFSRGETQALISVALGTKRDAQSVDTLFYEKEQTFMLHYNFPPYCVGEAGFMRGPGRREIGHGHLAERALKMVLPDFEEFGYVVRVRSDITESNGSSSMASVCGGSMALMDAGVPLPKPVAGIAMGMIVGENNTVVLSDIQGEEDFMGDMDFKTAGTSDGITATQMDMKVQGISFEIIEKALEQAHSGRMHILEKMAETISASRESLSKYAPQFLRMTIDGDSIGAVIGPGGKVIQTLQKETDTEIWIEEDEQGKGQITISADSLDKAENAKKRIQAIAGQLDEGATYKGTVKAIKEYGAFVEIVPGKEGLLHISELEHGHVKKVEDVLSVGDEIEVKLLKVEHGGKLRLSRKALLPEPEKG</sequence>
<dbReference type="OrthoDB" id="9804305at2"/>
<dbReference type="InterPro" id="IPR036456">
    <property type="entry name" value="PNPase_PH_RNA-bd_sf"/>
</dbReference>
<comment type="similarity">
    <text evidence="1 8">Belongs to the polyribonucleotide nucleotidyltransferase family.</text>
</comment>
<comment type="function">
    <text evidence="8">Involved in mRNA degradation. Catalyzes the phosphorolysis of single-stranded polyribonucleotides processively in the 3'- to 5'-direction.</text>
</comment>
<keyword evidence="4 8" id="KW-0548">Nucleotidyltransferase</keyword>
<dbReference type="GO" id="GO:0000175">
    <property type="term" value="F:3'-5'-RNA exonuclease activity"/>
    <property type="evidence" value="ECO:0007669"/>
    <property type="project" value="TreeGrafter"/>
</dbReference>
<keyword evidence="7 8" id="KW-0694">RNA-binding</keyword>
<keyword evidence="3 8" id="KW-0808">Transferase</keyword>
<dbReference type="GO" id="GO:0000287">
    <property type="term" value="F:magnesium ion binding"/>
    <property type="evidence" value="ECO:0007669"/>
    <property type="project" value="UniProtKB-UniRule"/>
</dbReference>
<evidence type="ECO:0000256" key="5">
    <source>
        <dbReference type="ARBA" id="ARBA00022723"/>
    </source>
</evidence>
<dbReference type="Pfam" id="PF03726">
    <property type="entry name" value="PNPase"/>
    <property type="match status" value="1"/>
</dbReference>
<dbReference type="Gene3D" id="3.30.230.70">
    <property type="entry name" value="GHMP Kinase, N-terminal domain"/>
    <property type="match status" value="2"/>
</dbReference>
<gene>
    <name evidence="8 10" type="primary">pnp</name>
    <name evidence="10" type="ORF">DDZ15_08660</name>
</gene>
<dbReference type="InterPro" id="IPR027408">
    <property type="entry name" value="PNPase/RNase_PH_dom_sf"/>
</dbReference>
<dbReference type="InterPro" id="IPR036345">
    <property type="entry name" value="ExoRNase_PH_dom2_sf"/>
</dbReference>
<dbReference type="CDD" id="cd02393">
    <property type="entry name" value="KH-I_PNPase"/>
    <property type="match status" value="1"/>
</dbReference>
<dbReference type="InterPro" id="IPR012340">
    <property type="entry name" value="NA-bd_OB-fold"/>
</dbReference>
<dbReference type="SUPFAM" id="SSF55666">
    <property type="entry name" value="Ribonuclease PH domain 2-like"/>
    <property type="match status" value="2"/>
</dbReference>